<gene>
    <name evidence="2" type="ORF">BD289DRAFT_423509</name>
</gene>
<keyword evidence="3" id="KW-1185">Reference proteome</keyword>
<dbReference type="AlphaFoldDB" id="A0A2T3AJ90"/>
<feature type="compositionally biased region" description="Basic and acidic residues" evidence="1">
    <location>
        <begin position="842"/>
        <end position="851"/>
    </location>
</feature>
<organism evidence="2 3">
    <name type="scientific">Coniella lustricola</name>
    <dbReference type="NCBI Taxonomy" id="2025994"/>
    <lineage>
        <taxon>Eukaryota</taxon>
        <taxon>Fungi</taxon>
        <taxon>Dikarya</taxon>
        <taxon>Ascomycota</taxon>
        <taxon>Pezizomycotina</taxon>
        <taxon>Sordariomycetes</taxon>
        <taxon>Sordariomycetidae</taxon>
        <taxon>Diaporthales</taxon>
        <taxon>Schizoparmaceae</taxon>
        <taxon>Coniella</taxon>
    </lineage>
</organism>
<proteinExistence type="predicted"/>
<feature type="region of interest" description="Disordered" evidence="1">
    <location>
        <begin position="36"/>
        <end position="64"/>
    </location>
</feature>
<reference evidence="2 3" key="1">
    <citation type="journal article" date="2018" name="Mycol. Prog.">
        <title>Coniella lustricola, a new species from submerged detritus.</title>
        <authorList>
            <person name="Raudabaugh D.B."/>
            <person name="Iturriaga T."/>
            <person name="Carver A."/>
            <person name="Mondo S."/>
            <person name="Pangilinan J."/>
            <person name="Lipzen A."/>
            <person name="He G."/>
            <person name="Amirebrahimi M."/>
            <person name="Grigoriev I.V."/>
            <person name="Miller A.N."/>
        </authorList>
    </citation>
    <scope>NUCLEOTIDE SEQUENCE [LARGE SCALE GENOMIC DNA]</scope>
    <source>
        <strain evidence="2 3">B22-T-1</strain>
    </source>
</reference>
<feature type="region of interest" description="Disordered" evidence="1">
    <location>
        <begin position="86"/>
        <end position="107"/>
    </location>
</feature>
<feature type="compositionally biased region" description="Basic residues" evidence="1">
    <location>
        <begin position="168"/>
        <end position="182"/>
    </location>
</feature>
<name>A0A2T3AJ90_9PEZI</name>
<feature type="compositionally biased region" description="Polar residues" evidence="1">
    <location>
        <begin position="831"/>
        <end position="841"/>
    </location>
</feature>
<protein>
    <submittedName>
        <fullName evidence="2">Uncharacterized protein</fullName>
    </submittedName>
</protein>
<feature type="compositionally biased region" description="Basic and acidic residues" evidence="1">
    <location>
        <begin position="153"/>
        <end position="162"/>
    </location>
</feature>
<sequence length="908" mass="101945">MLRGRRLPVSPCQLPRCGIEYRGAAATARRARFISHTTPLTPKGPPPKLLPATSHGSDHSGYSAQMQTELQAWEAERQQQIRQALNTPANRPDALPASLPKPDVSRSYMDSKADKFFPDVESTMREIEKEVEFRSLRLTSSGQEPWATSGDDVWSHQRESEHTLQNLQRRKKRLNKKRRQASRIRKEAFEAARTQRLKVLEEKTKPQDPYLARLAAMGHQPFVVPKAEKLRPYMQTPPRPIYEFLQKPKSPSHWPQDGWLQRTVPGQKEAATSTLDEPDHVKLEKIAANSAVVVGLRLKGSPLASSDDEASFVKLDEQPTWVPFQKLDPGPRRRQLDKFKKRAKAKPALRGPAGLTPQEEAIYQTQKPTVIDVSQLELSQPASMMNLDQGSNRWSFHGVTSEDTPSTVHSIFSMLFPTKPHTDRSSISQTSPYGPSRDPVSMQPTQDMDPRKKNFVDVPTPSLSAPGSIFNQLFPDSAEPSKETTTSDDPVKEQNPLNKDEDALLVSLRNEVRNWIPEEDRDTITAPQPGQYGSQSTVVIISGLSNTLVDSDFYRIIPEGRHVEGWAGGLVKCVQARHSLTYEPLGQYYLMFHSRPSAEAFVKEVQRLHHLSRRLLTIQKAKAGISSSSSSSPDRPSAPPPLTEAEYAAVQSFTLFPPRITPKIHIHMWGTKLIAQLAQRNNIADVVQALKPEAETPAKVLLLFNSGSATPAEGLTVAELWLTLRDDGRERGVPWAMINLKDGIRPVRLGYYRTSRAKKISFRRELLNVDFSGEKVFADELEMAGRAMHRLSPQYDAALYEETNASLKDVTALGEAPPGDEAEFGDDYAGGTNTSANGNSKEQGKGKDKDKRWSKKSNAVRPDERFSRYILTFKQRAIARRFVRCWHKRPIWDPETKRAVVVDAVAFM</sequence>
<evidence type="ECO:0000313" key="2">
    <source>
        <dbReference type="EMBL" id="PSS00620.1"/>
    </source>
</evidence>
<evidence type="ECO:0000313" key="3">
    <source>
        <dbReference type="Proteomes" id="UP000241462"/>
    </source>
</evidence>
<accession>A0A2T3AJ90</accession>
<evidence type="ECO:0000256" key="1">
    <source>
        <dbReference type="SAM" id="MobiDB-lite"/>
    </source>
</evidence>
<dbReference type="InParanoid" id="A0A2T3AJ90"/>
<dbReference type="OrthoDB" id="5332316at2759"/>
<feature type="region of interest" description="Disordered" evidence="1">
    <location>
        <begin position="821"/>
        <end position="859"/>
    </location>
</feature>
<feature type="compositionally biased region" description="Polar residues" evidence="1">
    <location>
        <begin position="461"/>
        <end position="471"/>
    </location>
</feature>
<feature type="region of interest" description="Disordered" evidence="1">
    <location>
        <begin position="417"/>
        <end position="500"/>
    </location>
</feature>
<dbReference type="Proteomes" id="UP000241462">
    <property type="component" value="Unassembled WGS sequence"/>
</dbReference>
<feature type="region of interest" description="Disordered" evidence="1">
    <location>
        <begin position="142"/>
        <end position="182"/>
    </location>
</feature>
<dbReference type="EMBL" id="KZ678382">
    <property type="protein sequence ID" value="PSS00620.1"/>
    <property type="molecule type" value="Genomic_DNA"/>
</dbReference>